<protein>
    <submittedName>
        <fullName evidence="1">Uncharacterized protein</fullName>
    </submittedName>
</protein>
<dbReference type="AlphaFoldDB" id="E5GCF2"/>
<proteinExistence type="predicted"/>
<dbReference type="EMBL" id="HM854803">
    <property type="protein sequence ID" value="ADN34151.1"/>
    <property type="molecule type" value="Genomic_DNA"/>
</dbReference>
<sequence>MARRPIATETHDKETHIVTDEFLIFLFLFLLPSFP</sequence>
<accession>E5GCF2</accession>
<evidence type="ECO:0000313" key="1">
    <source>
        <dbReference type="EMBL" id="ADN34151.1"/>
    </source>
</evidence>
<reference evidence="1" key="1">
    <citation type="journal article" date="2010" name="BMC Genomics">
        <title>Generation of a BAC-based physical map of the melon genome.</title>
        <authorList>
            <person name="Gonzalez V.M."/>
            <person name="Garcia-Mas J."/>
            <person name="Arus P."/>
            <person name="Puigdomenech P."/>
        </authorList>
    </citation>
    <scope>NUCLEOTIDE SEQUENCE</scope>
    <source>
        <tissue evidence="1">Young leaves</tissue>
    </source>
</reference>
<name>E5GCF2_CUCME</name>
<organism evidence="1">
    <name type="scientific">Cucumis melo subsp. melo</name>
    <dbReference type="NCBI Taxonomy" id="412675"/>
    <lineage>
        <taxon>Eukaryota</taxon>
        <taxon>Viridiplantae</taxon>
        <taxon>Streptophyta</taxon>
        <taxon>Embryophyta</taxon>
        <taxon>Tracheophyta</taxon>
        <taxon>Spermatophyta</taxon>
        <taxon>Magnoliopsida</taxon>
        <taxon>eudicotyledons</taxon>
        <taxon>Gunneridae</taxon>
        <taxon>Pentapetalae</taxon>
        <taxon>rosids</taxon>
        <taxon>fabids</taxon>
        <taxon>Cucurbitales</taxon>
        <taxon>Cucurbitaceae</taxon>
        <taxon>Benincaseae</taxon>
        <taxon>Cucumis</taxon>
    </lineage>
</organism>
<reference evidence="1" key="2">
    <citation type="journal article" date="2010" name="BMC Plant Biol.">
        <title>Sequencing of 6.7 Mb of the melon genome using a BAC pooling strategy.</title>
        <authorList>
            <person name="Gonzalez V.M."/>
            <person name="Benjak A."/>
            <person name="Henaff E.M."/>
            <person name="Mir G."/>
            <person name="Casacuberta J.M."/>
            <person name="Garcia-Mas J."/>
            <person name="Puigdomenech P."/>
        </authorList>
    </citation>
    <scope>NUCLEOTIDE SEQUENCE</scope>
    <source>
        <tissue evidence="1">Young leaves</tissue>
    </source>
</reference>